<dbReference type="GO" id="GO:1901359">
    <property type="term" value="F:tungstate binding"/>
    <property type="evidence" value="ECO:0007669"/>
    <property type="project" value="UniProtKB-ARBA"/>
</dbReference>
<keyword evidence="3 6" id="KW-0479">Metal-binding</keyword>
<feature type="binding site" evidence="6">
    <location>
        <position position="175"/>
    </location>
    <ligand>
        <name>molybdate</name>
        <dbReference type="ChEBI" id="CHEBI:36264"/>
    </ligand>
</feature>
<feature type="binding site" evidence="6">
    <location>
        <position position="69"/>
    </location>
    <ligand>
        <name>molybdate</name>
        <dbReference type="ChEBI" id="CHEBI:36264"/>
    </ligand>
</feature>
<keyword evidence="8" id="KW-1185">Reference proteome</keyword>
<dbReference type="AlphaFoldDB" id="A0A437QHM7"/>
<evidence type="ECO:0000313" key="8">
    <source>
        <dbReference type="Proteomes" id="UP000287447"/>
    </source>
</evidence>
<dbReference type="PROSITE" id="PS51257">
    <property type="entry name" value="PROKAR_LIPOPROTEIN"/>
    <property type="match status" value="1"/>
</dbReference>
<comment type="subunit">
    <text evidence="5">The complex is composed of two ATP-binding proteins (ModC), two transmembrane proteins (ModB) and a solute-binding protein (ModA).</text>
</comment>
<dbReference type="InterPro" id="IPR005950">
    <property type="entry name" value="ModA"/>
</dbReference>
<feature type="binding site" evidence="6">
    <location>
        <position position="193"/>
    </location>
    <ligand>
        <name>molybdate</name>
        <dbReference type="ChEBI" id="CHEBI:36264"/>
    </ligand>
</feature>
<sequence length="256" mass="27253">MRRLTGLLLSGLLGCAVLVGQIASSGQSARAGDIYLMAAASLQPVLSEFILGYGGEIDGNRILTIYASSGTLARQIAQGSPADLYISANPRWAAWLIEENGIPADRTVDLLSSSLVLVVPAEAKATVTLKDFAESGRLMIGDPAHVPAGQYAKQALETLKIWDKLSPRLVFGANVRMAVAFAERGEVDGAIVYRSDAVASTKLRIAEEISPGLYDPVVYRSVLLSEKAQGLLNALQTGDAAAMFRRYGFEPLSARQ</sequence>
<evidence type="ECO:0000256" key="3">
    <source>
        <dbReference type="ARBA" id="ARBA00022723"/>
    </source>
</evidence>
<keyword evidence="4" id="KW-0732">Signal</keyword>
<dbReference type="FunFam" id="3.40.190.10:FF:000035">
    <property type="entry name" value="Molybdate ABC transporter substrate-binding protein"/>
    <property type="match status" value="1"/>
</dbReference>
<name>A0A437QHM7_9PROT</name>
<dbReference type="Proteomes" id="UP000287447">
    <property type="component" value="Unassembled WGS sequence"/>
</dbReference>
<evidence type="ECO:0000256" key="2">
    <source>
        <dbReference type="ARBA" id="ARBA00022505"/>
    </source>
</evidence>
<dbReference type="GO" id="GO:0046872">
    <property type="term" value="F:metal ion binding"/>
    <property type="evidence" value="ECO:0007669"/>
    <property type="project" value="UniProtKB-KW"/>
</dbReference>
<feature type="binding site" evidence="6">
    <location>
        <position position="41"/>
    </location>
    <ligand>
        <name>molybdate</name>
        <dbReference type="ChEBI" id="CHEBI:36264"/>
    </ligand>
</feature>
<proteinExistence type="inferred from homology"/>
<dbReference type="SUPFAM" id="SSF53850">
    <property type="entry name" value="Periplasmic binding protein-like II"/>
    <property type="match status" value="1"/>
</dbReference>
<organism evidence="7 8">
    <name type="scientific">Hwanghaeella grinnelliae</name>
    <dbReference type="NCBI Taxonomy" id="2500179"/>
    <lineage>
        <taxon>Bacteria</taxon>
        <taxon>Pseudomonadati</taxon>
        <taxon>Pseudomonadota</taxon>
        <taxon>Alphaproteobacteria</taxon>
        <taxon>Rhodospirillales</taxon>
        <taxon>Rhodospirillaceae</taxon>
        <taxon>Hwanghaeella</taxon>
    </lineage>
</organism>
<dbReference type="GO" id="GO:0030973">
    <property type="term" value="F:molybdate ion binding"/>
    <property type="evidence" value="ECO:0007669"/>
    <property type="project" value="UniProtKB-ARBA"/>
</dbReference>
<dbReference type="Pfam" id="PF13531">
    <property type="entry name" value="SBP_bac_11"/>
    <property type="match status" value="1"/>
</dbReference>
<dbReference type="GO" id="GO:0015689">
    <property type="term" value="P:molybdate ion transport"/>
    <property type="evidence" value="ECO:0007669"/>
    <property type="project" value="InterPro"/>
</dbReference>
<dbReference type="Gene3D" id="3.40.190.10">
    <property type="entry name" value="Periplasmic binding protein-like II"/>
    <property type="match status" value="2"/>
</dbReference>
<evidence type="ECO:0000313" key="7">
    <source>
        <dbReference type="EMBL" id="RVU34041.1"/>
    </source>
</evidence>
<comment type="caution">
    <text evidence="7">The sequence shown here is derived from an EMBL/GenBank/DDBJ whole genome shotgun (WGS) entry which is preliminary data.</text>
</comment>
<dbReference type="PANTHER" id="PTHR30632:SF0">
    <property type="entry name" value="SULFATE-BINDING PROTEIN"/>
    <property type="match status" value="1"/>
</dbReference>
<keyword evidence="2 6" id="KW-0500">Molybdenum</keyword>
<evidence type="ECO:0000256" key="1">
    <source>
        <dbReference type="ARBA" id="ARBA00009175"/>
    </source>
</evidence>
<dbReference type="NCBIfam" id="TIGR01256">
    <property type="entry name" value="modA"/>
    <property type="match status" value="1"/>
</dbReference>
<reference evidence="8" key="1">
    <citation type="submission" date="2019-01" db="EMBL/GenBank/DDBJ databases">
        <title>Gri0909 isolated from a small marine red alga.</title>
        <authorList>
            <person name="Kim J."/>
            <person name="Jeong S.E."/>
            <person name="Jeon C.O."/>
        </authorList>
    </citation>
    <scope>NUCLEOTIDE SEQUENCE [LARGE SCALE GENOMIC DNA]</scope>
    <source>
        <strain evidence="8">Gri0909</strain>
    </source>
</reference>
<comment type="similarity">
    <text evidence="1">Belongs to the bacterial solute-binding protein ModA family.</text>
</comment>
<evidence type="ECO:0000256" key="4">
    <source>
        <dbReference type="ARBA" id="ARBA00022729"/>
    </source>
</evidence>
<dbReference type="OrthoDB" id="9785015at2"/>
<accession>A0A437QHM7</accession>
<evidence type="ECO:0000256" key="5">
    <source>
        <dbReference type="ARBA" id="ARBA00062515"/>
    </source>
</evidence>
<dbReference type="RefSeq" id="WP_127768071.1">
    <property type="nucleotide sequence ID" value="NZ_SADE01000004.1"/>
</dbReference>
<evidence type="ECO:0000256" key="6">
    <source>
        <dbReference type="PIRSR" id="PIRSR004846-1"/>
    </source>
</evidence>
<dbReference type="InterPro" id="IPR050682">
    <property type="entry name" value="ModA/WtpA"/>
</dbReference>
<gene>
    <name evidence="7" type="primary">modA</name>
    <name evidence="7" type="ORF">EOI86_23260</name>
</gene>
<protein>
    <submittedName>
        <fullName evidence="7">Molybdate ABC transporter substrate-binding protein</fullName>
    </submittedName>
</protein>
<dbReference type="PANTHER" id="PTHR30632">
    <property type="entry name" value="MOLYBDATE-BINDING PERIPLASMIC PROTEIN"/>
    <property type="match status" value="1"/>
</dbReference>
<dbReference type="PIRSF" id="PIRSF004846">
    <property type="entry name" value="ModA"/>
    <property type="match status" value="1"/>
</dbReference>
<dbReference type="EMBL" id="SADE01000004">
    <property type="protein sequence ID" value="RVU34041.1"/>
    <property type="molecule type" value="Genomic_DNA"/>
</dbReference>
<feature type="binding site" evidence="6">
    <location>
        <position position="148"/>
    </location>
    <ligand>
        <name>molybdate</name>
        <dbReference type="ChEBI" id="CHEBI:36264"/>
    </ligand>
</feature>